<feature type="region of interest" description="Disordered" evidence="12">
    <location>
        <begin position="118"/>
        <end position="171"/>
    </location>
</feature>
<feature type="transmembrane region" description="Helical" evidence="13">
    <location>
        <begin position="1007"/>
        <end position="1029"/>
    </location>
</feature>
<keyword evidence="8" id="KW-0238">DNA-binding</keyword>
<feature type="region of interest" description="Disordered" evidence="12">
    <location>
        <begin position="1"/>
        <end position="27"/>
    </location>
</feature>
<proteinExistence type="predicted"/>
<dbReference type="PANTHER" id="PTHR11101">
    <property type="entry name" value="PHOSPHATE TRANSPORTER"/>
    <property type="match status" value="1"/>
</dbReference>
<gene>
    <name evidence="15" type="ORF">CDV56_107678</name>
</gene>
<dbReference type="SMART" id="SM00066">
    <property type="entry name" value="GAL4"/>
    <property type="match status" value="1"/>
</dbReference>
<protein>
    <recommendedName>
        <fullName evidence="14">Zn(2)-C6 fungal-type domain-containing protein</fullName>
    </recommendedName>
</protein>
<keyword evidence="16" id="KW-1185">Reference proteome</keyword>
<evidence type="ECO:0000313" key="15">
    <source>
        <dbReference type="EMBL" id="RHZ55428.1"/>
    </source>
</evidence>
<sequence>MGTQDTTGTKRARGQPVPKQPGSHDPIAMNVQLSTGSAGSREACDECRIRKVRCNKEYPKCSSCRKSNLACGFSNKGKRVNHTKKLVNDVEVLGNRLGKIEEALLRCLSAVERSQTPSNVATWQSSVVQSDGSYADPNEGPPMDSNAFTDASIEPRPDRYNDHEPSPRSTPLVSLYSEAQAACDRLRSLLPFPNLDSQYSPVSSDFRPSQSYSLQSQLKEASELFEKLTRESPVSSIPESDGLLPSLPPRALLEASLESHFTGLSPFLPIYDRQSVVSAIEEQYGPSINNPDPAWVISFSNILLQTLDARYSAATRAGSMNHNILEEELIKSLLLNCRRGYNNFERLLRPQLANVQALLSMALIALKYFSLATFETVFAQACQLAKCIGLHQSNPDSENAEQTDLWWCLFIIDKHASFMAGKPCLLPSYDCGLPFPVVTSAHVPRDQRSAHISLAHIQEDVYQSLYSARTARKGRDYVTRQAQQINRTLDDWEIQHKHILSPASTMTAQEAFRLTELRYTLCTLRVLTQRLEHTSNNRRSRLEYARAGLRLLQETCDTCGDSVVGLALYQSPSICLNYSTTLFLELFIAIVEEYQQDHRIDAELLSPFAAHMDYFSAESSPTSHTSKAAYMASLCSNIALSLQMLDDGFFPHQISHSRPNSVLDSPGLTTISTASTFGPEILESSSLEVGIPPSFIGNPSWELSSFPSDENFNMRMNEAQAKSYEQHGLLIGSTPSSEFAYQSELAGMGAMEFDAMLDTFASYDHGAQEHDAILPTIKSALQTLSQIQLPRYRAINPSASHKILSCRLEIALAEPPALEKAYRLDHPSQTHLTRTVGDILRQAACTATATGNKNSGKRRVLSHSIRFLPIAAPFLIGRYAPPTDEKLRQEHSLGLAGAWALTRKLLLLMSSLGVLDCDIGSELVVEWELRVNARLGVRRCDLIVRDVRSNATVRGRWSFPHGPEAKVYKGVSLPATLIFPVDKEPFSTWRRFQIRTTNMAVYHDLDWLFGIGTIFFLISVWGIGANDVANSYATSVSSRSLTLIQAGILATITEFIGAIALGQQVTSTIRSGVFSIDRFLDSPGVLIMAMVVAEIGSSIWLTVCTYLGFPVSTTQSIVGALIGVAIASDLPVHWGWKSQSVSQIAASWGIAPVISAGFGAIIFTSIRLLVHSRQDPMKWALRVLPFYYALTAGILALFIVISGGHGIPKLEDLGAGKACGIIIGVFAGVWVISALFFVPYYWRSLVKEDRRLRFWHIPMGPLLWRDNYTLYFPGNPDKGIVPNYYESDLKATNEKGDTDTLGSVTEGQQSTLASPEIEPIKGDPKTAENEAQHADAKIAEKHQKELQALDTLPWAHPKRIFATLKLVFTYGITRDVIHHQSKGLDHIHQRAPQLDNKVEHLWTTAQVCSAMIMSISHGANDISNAIGPFTTEYMTWHTGVTSAKTDTPVWIKAVGGLGLGVGFWTFGYHIMRNLGNRITKHSPTRGYSMELGAAITVLLASRLGLPVSTTQCITGAVLGVALVNMDLKSINWKQLGKIFFGWVLTLPCAGLISGIIMGMALNVPQWGR</sequence>
<dbReference type="InterPro" id="IPR001138">
    <property type="entry name" value="Zn2Cys6_DnaBD"/>
</dbReference>
<comment type="caution">
    <text evidence="15">The sequence shown here is derived from an EMBL/GenBank/DDBJ whole genome shotgun (WGS) entry which is preliminary data.</text>
</comment>
<keyword evidence="5" id="KW-0479">Metal-binding</keyword>
<dbReference type="Pfam" id="PF01384">
    <property type="entry name" value="PHO4"/>
    <property type="match status" value="1"/>
</dbReference>
<dbReference type="VEuPathDB" id="FungiDB:CDV56_107678"/>
<feature type="compositionally biased region" description="Polar residues" evidence="12">
    <location>
        <begin position="118"/>
        <end position="132"/>
    </location>
</feature>
<evidence type="ECO:0000256" key="9">
    <source>
        <dbReference type="ARBA" id="ARBA00023136"/>
    </source>
</evidence>
<feature type="transmembrane region" description="Helical" evidence="13">
    <location>
        <begin position="1491"/>
        <end position="1523"/>
    </location>
</feature>
<evidence type="ECO:0000313" key="16">
    <source>
        <dbReference type="Proteomes" id="UP000215305"/>
    </source>
</evidence>
<dbReference type="SUPFAM" id="SSF57701">
    <property type="entry name" value="Zn2/Cys6 DNA-binding domain"/>
    <property type="match status" value="1"/>
</dbReference>
<accession>A0A397H0K6</accession>
<dbReference type="Proteomes" id="UP000215305">
    <property type="component" value="Unassembled WGS sequence"/>
</dbReference>
<dbReference type="GO" id="GO:0003677">
    <property type="term" value="F:DNA binding"/>
    <property type="evidence" value="ECO:0007669"/>
    <property type="project" value="UniProtKB-KW"/>
</dbReference>
<feature type="transmembrane region" description="Helical" evidence="13">
    <location>
        <begin position="1535"/>
        <end position="1561"/>
    </location>
</feature>
<dbReference type="PROSITE" id="PS00463">
    <property type="entry name" value="ZN2_CY6_FUNGAL_1"/>
    <property type="match status" value="1"/>
</dbReference>
<evidence type="ECO:0000256" key="4">
    <source>
        <dbReference type="ARBA" id="ARBA00022692"/>
    </source>
</evidence>
<evidence type="ECO:0000259" key="14">
    <source>
        <dbReference type="PROSITE" id="PS50048"/>
    </source>
</evidence>
<dbReference type="GO" id="GO:0016020">
    <property type="term" value="C:membrane"/>
    <property type="evidence" value="ECO:0007669"/>
    <property type="project" value="UniProtKB-SubCell"/>
</dbReference>
<comment type="subcellular location">
    <subcellularLocation>
        <location evidence="1">Membrane</location>
        <topology evidence="1">Multi-pass membrane protein</topology>
    </subcellularLocation>
</comment>
<evidence type="ECO:0000256" key="8">
    <source>
        <dbReference type="ARBA" id="ARBA00023125"/>
    </source>
</evidence>
<dbReference type="InterPro" id="IPR001204">
    <property type="entry name" value="Phos_transporter"/>
</dbReference>
<feature type="transmembrane region" description="Helical" evidence="13">
    <location>
        <begin position="1116"/>
        <end position="1136"/>
    </location>
</feature>
<evidence type="ECO:0000256" key="1">
    <source>
        <dbReference type="ARBA" id="ARBA00004141"/>
    </source>
</evidence>
<keyword evidence="11" id="KW-0539">Nucleus</keyword>
<evidence type="ECO:0000256" key="11">
    <source>
        <dbReference type="ARBA" id="ARBA00023242"/>
    </source>
</evidence>
<dbReference type="GO" id="GO:0035435">
    <property type="term" value="P:phosphate ion transmembrane transport"/>
    <property type="evidence" value="ECO:0007669"/>
    <property type="project" value="TreeGrafter"/>
</dbReference>
<keyword evidence="3" id="KW-0592">Phosphate transport</keyword>
<keyword evidence="4 13" id="KW-0812">Transmembrane</keyword>
<dbReference type="STRING" id="41047.A0A397H0K6"/>
<dbReference type="InterPro" id="IPR036864">
    <property type="entry name" value="Zn2-C6_fun-type_DNA-bd_sf"/>
</dbReference>
<dbReference type="OrthoDB" id="260807at2759"/>
<dbReference type="CDD" id="cd00067">
    <property type="entry name" value="GAL4"/>
    <property type="match status" value="1"/>
</dbReference>
<dbReference type="RefSeq" id="XP_026614324.1">
    <property type="nucleotide sequence ID" value="XM_026761297.1"/>
</dbReference>
<dbReference type="PANTHER" id="PTHR11101:SF55">
    <property type="entry name" value="PHOSPHATE TRANSPORTER"/>
    <property type="match status" value="1"/>
</dbReference>
<evidence type="ECO:0000256" key="7">
    <source>
        <dbReference type="ARBA" id="ARBA00023015"/>
    </source>
</evidence>
<feature type="transmembrane region" description="Helical" evidence="13">
    <location>
        <begin position="1041"/>
        <end position="1065"/>
    </location>
</feature>
<dbReference type="Gene3D" id="4.10.240.10">
    <property type="entry name" value="Zn(2)-C6 fungal-type DNA-binding domain"/>
    <property type="match status" value="1"/>
</dbReference>
<feature type="compositionally biased region" description="Polar residues" evidence="12">
    <location>
        <begin position="1300"/>
        <end position="1313"/>
    </location>
</feature>
<keyword evidence="9 13" id="KW-0472">Membrane</keyword>
<organism evidence="15 16">
    <name type="scientific">Aspergillus thermomutatus</name>
    <name type="common">Neosartorya pseudofischeri</name>
    <dbReference type="NCBI Taxonomy" id="41047"/>
    <lineage>
        <taxon>Eukaryota</taxon>
        <taxon>Fungi</taxon>
        <taxon>Dikarya</taxon>
        <taxon>Ascomycota</taxon>
        <taxon>Pezizomycotina</taxon>
        <taxon>Eurotiomycetes</taxon>
        <taxon>Eurotiomycetidae</taxon>
        <taxon>Eurotiales</taxon>
        <taxon>Aspergillaceae</taxon>
        <taxon>Aspergillus</taxon>
        <taxon>Aspergillus subgen. Fumigati</taxon>
    </lineage>
</organism>
<evidence type="ECO:0000256" key="6">
    <source>
        <dbReference type="ARBA" id="ARBA00022989"/>
    </source>
</evidence>
<evidence type="ECO:0000256" key="13">
    <source>
        <dbReference type="SAM" id="Phobius"/>
    </source>
</evidence>
<keyword evidence="7" id="KW-0805">Transcription regulation</keyword>
<dbReference type="Pfam" id="PF04082">
    <property type="entry name" value="Fungal_trans"/>
    <property type="match status" value="1"/>
</dbReference>
<dbReference type="SMART" id="SM00906">
    <property type="entry name" value="Fungal_trans"/>
    <property type="match status" value="1"/>
</dbReference>
<dbReference type="EMBL" id="NKHU02000100">
    <property type="protein sequence ID" value="RHZ55428.1"/>
    <property type="molecule type" value="Genomic_DNA"/>
</dbReference>
<reference evidence="15" key="1">
    <citation type="submission" date="2018-08" db="EMBL/GenBank/DDBJ databases">
        <title>Draft genome sequence of azole-resistant Aspergillus thermomutatus (Neosartorya pseudofischeri) strain HMR AF 39, isolated from a human nasal aspirate.</title>
        <authorList>
            <person name="Parent-Michaud M."/>
            <person name="Dufresne P.J."/>
            <person name="Fournier E."/>
            <person name="Martineau C."/>
            <person name="Moreira S."/>
            <person name="Perkins V."/>
            <person name="De Repentigny L."/>
            <person name="Dufresne S.F."/>
        </authorList>
    </citation>
    <scope>NUCLEOTIDE SEQUENCE [LARGE SCALE GENOMIC DNA]</scope>
    <source>
        <strain evidence="15">HMR AF 39</strain>
    </source>
</reference>
<dbReference type="GO" id="GO:0000981">
    <property type="term" value="F:DNA-binding transcription factor activity, RNA polymerase II-specific"/>
    <property type="evidence" value="ECO:0007669"/>
    <property type="project" value="InterPro"/>
</dbReference>
<feature type="transmembrane region" description="Helical" evidence="13">
    <location>
        <begin position="1221"/>
        <end position="1242"/>
    </location>
</feature>
<name>A0A397H0K6_ASPTH</name>
<feature type="transmembrane region" description="Helical" evidence="13">
    <location>
        <begin position="1449"/>
        <end position="1471"/>
    </location>
</feature>
<dbReference type="GO" id="GO:0006351">
    <property type="term" value="P:DNA-templated transcription"/>
    <property type="evidence" value="ECO:0007669"/>
    <property type="project" value="InterPro"/>
</dbReference>
<feature type="transmembrane region" description="Helical" evidence="13">
    <location>
        <begin position="1085"/>
        <end position="1109"/>
    </location>
</feature>
<dbReference type="GeneID" id="38129652"/>
<keyword evidence="6 13" id="KW-1133">Transmembrane helix</keyword>
<feature type="compositionally biased region" description="Basic and acidic residues" evidence="12">
    <location>
        <begin position="1318"/>
        <end position="1330"/>
    </location>
</feature>
<evidence type="ECO:0000256" key="12">
    <source>
        <dbReference type="SAM" id="MobiDB-lite"/>
    </source>
</evidence>
<dbReference type="PROSITE" id="PS50048">
    <property type="entry name" value="ZN2_CY6_FUNGAL_2"/>
    <property type="match status" value="1"/>
</dbReference>
<feature type="region of interest" description="Disordered" evidence="12">
    <location>
        <begin position="1292"/>
        <end position="1330"/>
    </location>
</feature>
<dbReference type="CDD" id="cd12148">
    <property type="entry name" value="fungal_TF_MHR"/>
    <property type="match status" value="1"/>
</dbReference>
<dbReference type="Pfam" id="PF00172">
    <property type="entry name" value="Zn_clus"/>
    <property type="match status" value="1"/>
</dbReference>
<feature type="transmembrane region" description="Helical" evidence="13">
    <location>
        <begin position="1148"/>
        <end position="1170"/>
    </location>
</feature>
<evidence type="ECO:0000256" key="5">
    <source>
        <dbReference type="ARBA" id="ARBA00022723"/>
    </source>
</evidence>
<feature type="domain" description="Zn(2)-C6 fungal-type" evidence="14">
    <location>
        <begin position="43"/>
        <end position="73"/>
    </location>
</feature>
<dbReference type="InterPro" id="IPR007219">
    <property type="entry name" value="XnlR_reg_dom"/>
</dbReference>
<evidence type="ECO:0000256" key="10">
    <source>
        <dbReference type="ARBA" id="ARBA00023163"/>
    </source>
</evidence>
<evidence type="ECO:0000256" key="2">
    <source>
        <dbReference type="ARBA" id="ARBA00022448"/>
    </source>
</evidence>
<keyword evidence="10" id="KW-0804">Transcription</keyword>
<keyword evidence="2" id="KW-0813">Transport</keyword>
<feature type="transmembrane region" description="Helical" evidence="13">
    <location>
        <begin position="1179"/>
        <end position="1201"/>
    </location>
</feature>
<dbReference type="GO" id="GO:0005315">
    <property type="term" value="F:phosphate transmembrane transporter activity"/>
    <property type="evidence" value="ECO:0007669"/>
    <property type="project" value="InterPro"/>
</dbReference>
<dbReference type="GO" id="GO:0008270">
    <property type="term" value="F:zinc ion binding"/>
    <property type="evidence" value="ECO:0007669"/>
    <property type="project" value="InterPro"/>
</dbReference>
<feature type="compositionally biased region" description="Basic and acidic residues" evidence="12">
    <location>
        <begin position="153"/>
        <end position="166"/>
    </location>
</feature>
<evidence type="ECO:0000256" key="3">
    <source>
        <dbReference type="ARBA" id="ARBA00022592"/>
    </source>
</evidence>